<accession>W0S1L4</accession>
<dbReference type="EMBL" id="AP012987">
    <property type="protein sequence ID" value="BAO23588.1"/>
    <property type="molecule type" value="Genomic_DNA"/>
</dbReference>
<dbReference type="GeneID" id="17963985"/>
<dbReference type="AlphaFoldDB" id="W0S1L4"/>
<organism evidence="2">
    <name type="scientific">Porphyridium purpureum</name>
    <name type="common">Red alga</name>
    <name type="synonym">Porphyridium cruentum</name>
    <dbReference type="NCBI Taxonomy" id="35688"/>
    <lineage>
        <taxon>Eukaryota</taxon>
        <taxon>Rhodophyta</taxon>
        <taxon>Bangiophyceae</taxon>
        <taxon>Porphyridiales</taxon>
        <taxon>Porphyridiaceae</taxon>
        <taxon>Porphyridium</taxon>
    </lineage>
</organism>
<sequence length="52" mass="6086">MSDILTTKKIISLISMSILPYIMFLSDYLTQSHKLTHILKIYIIVKHISNHE</sequence>
<keyword evidence="1" id="KW-0812">Transmembrane</keyword>
<gene>
    <name evidence="2" type="primary">ORF52</name>
</gene>
<reference evidence="2" key="1">
    <citation type="journal article" date="2014" name="J. Plant Res.">
        <title>Analysis of the complete plastid genome of the unicellular red alga Porphyridium purpureum.</title>
        <authorList>
            <person name="Tajima N."/>
            <person name="Sato S."/>
            <person name="Maruyama F."/>
            <person name="Kurokawa K."/>
            <person name="Ohta H."/>
            <person name="Tabata S."/>
            <person name="Sekine K."/>
            <person name="Moriyama T."/>
            <person name="Sato N."/>
        </authorList>
    </citation>
    <scope>NUCLEOTIDE SEQUENCE</scope>
</reference>
<protein>
    <submittedName>
        <fullName evidence="2">Uncharacterized protein</fullName>
    </submittedName>
</protein>
<keyword evidence="2" id="KW-0934">Plastid</keyword>
<proteinExistence type="predicted"/>
<keyword evidence="2" id="KW-0150">Chloroplast</keyword>
<feature type="transmembrane region" description="Helical" evidence="1">
    <location>
        <begin position="12"/>
        <end position="30"/>
    </location>
</feature>
<evidence type="ECO:0000256" key="1">
    <source>
        <dbReference type="SAM" id="Phobius"/>
    </source>
</evidence>
<keyword evidence="1" id="KW-1133">Transmembrane helix</keyword>
<evidence type="ECO:0000313" key="2">
    <source>
        <dbReference type="EMBL" id="BAO23588.1"/>
    </source>
</evidence>
<keyword evidence="1" id="KW-0472">Membrane</keyword>
<dbReference type="RefSeq" id="YP_008965612.1">
    <property type="nucleotide sequence ID" value="NC_023133.1"/>
</dbReference>
<name>W0S1L4_PORPP</name>
<geneLocation type="chloroplast" evidence="2"/>